<accession>A0ABQ4JHQ9</accession>
<dbReference type="CDD" id="cd00093">
    <property type="entry name" value="HTH_XRE"/>
    <property type="match status" value="1"/>
</dbReference>
<feature type="domain" description="DUF5753" evidence="1">
    <location>
        <begin position="96"/>
        <end position="272"/>
    </location>
</feature>
<evidence type="ECO:0000259" key="1">
    <source>
        <dbReference type="Pfam" id="PF19054"/>
    </source>
</evidence>
<reference evidence="2 3" key="1">
    <citation type="submission" date="2021-01" db="EMBL/GenBank/DDBJ databases">
        <title>Whole genome shotgun sequence of Verrucosispora qiuiae NBRC 106684.</title>
        <authorList>
            <person name="Komaki H."/>
            <person name="Tamura T."/>
        </authorList>
    </citation>
    <scope>NUCLEOTIDE SEQUENCE [LARGE SCALE GENOMIC DNA]</scope>
    <source>
        <strain evidence="2 3">NBRC 106684</strain>
    </source>
</reference>
<dbReference type="InterPro" id="IPR001387">
    <property type="entry name" value="Cro/C1-type_HTH"/>
</dbReference>
<dbReference type="EMBL" id="BOPC01000099">
    <property type="protein sequence ID" value="GIJ30151.1"/>
    <property type="molecule type" value="Genomic_DNA"/>
</dbReference>
<dbReference type="Gene3D" id="1.10.260.40">
    <property type="entry name" value="lambda repressor-like DNA-binding domains"/>
    <property type="match status" value="1"/>
</dbReference>
<sequence length="278" mass="30645">MMGPAHSVDIGSIDVKDVQLGDDVNHGLIRAMTEAGETAESLAGQVGVDPKTAQRWVNPGRIPHPRHRSRVADILGQDVEDLWPDLPKRRQPVWFRPWVEIEREAVALRAFQLAWIPGLLQTEAYARATVEGEGLSPDEVNEMAAARIARHAILRRHGGPLYVAVIDEAVLRRDAYGDRALMAEQVAYLVECAQLPSVQVHIVPSEVGMYPGLGGAFTIAELPDGARAAYVDSQAAAQIIDQPSELVTLDRRWERIRGEALPRGRSLDLLREAARAWT</sequence>
<comment type="caution">
    <text evidence="2">The sequence shown here is derived from an EMBL/GenBank/DDBJ whole genome shotgun (WGS) entry which is preliminary data.</text>
</comment>
<dbReference type="InterPro" id="IPR010982">
    <property type="entry name" value="Lambda_DNA-bd_dom_sf"/>
</dbReference>
<keyword evidence="3" id="KW-1185">Reference proteome</keyword>
<name>A0ABQ4JHQ9_9ACTN</name>
<dbReference type="Pfam" id="PF19054">
    <property type="entry name" value="DUF5753"/>
    <property type="match status" value="1"/>
</dbReference>
<dbReference type="Proteomes" id="UP000653076">
    <property type="component" value="Unassembled WGS sequence"/>
</dbReference>
<evidence type="ECO:0000313" key="2">
    <source>
        <dbReference type="EMBL" id="GIJ30151.1"/>
    </source>
</evidence>
<evidence type="ECO:0000313" key="3">
    <source>
        <dbReference type="Proteomes" id="UP000653076"/>
    </source>
</evidence>
<dbReference type="InterPro" id="IPR043917">
    <property type="entry name" value="DUF5753"/>
</dbReference>
<gene>
    <name evidence="2" type="ORF">Vqi01_53130</name>
</gene>
<dbReference type="SUPFAM" id="SSF47413">
    <property type="entry name" value="lambda repressor-like DNA-binding domains"/>
    <property type="match status" value="1"/>
</dbReference>
<proteinExistence type="predicted"/>
<organism evidence="2 3">
    <name type="scientific">Micromonospora qiuiae</name>
    <dbReference type="NCBI Taxonomy" id="502268"/>
    <lineage>
        <taxon>Bacteria</taxon>
        <taxon>Bacillati</taxon>
        <taxon>Actinomycetota</taxon>
        <taxon>Actinomycetes</taxon>
        <taxon>Micromonosporales</taxon>
        <taxon>Micromonosporaceae</taxon>
        <taxon>Micromonospora</taxon>
    </lineage>
</organism>
<protein>
    <submittedName>
        <fullName evidence="2">Transcriptional regulator</fullName>
    </submittedName>
</protein>